<reference evidence="1 2" key="1">
    <citation type="submission" date="2015-09" db="EMBL/GenBank/DDBJ databases">
        <authorList>
            <consortium name="Pathogen Informatics"/>
        </authorList>
    </citation>
    <scope>NUCLEOTIDE SEQUENCE [LARGE SCALE GENOMIC DNA]</scope>
    <source>
        <strain evidence="1 2">2789STDY5834902</strain>
    </source>
</reference>
<name>A0A174JJW1_9ACTN</name>
<evidence type="ECO:0000313" key="1">
    <source>
        <dbReference type="EMBL" id="CUO97430.1"/>
    </source>
</evidence>
<organism evidence="1 2">
    <name type="scientific">Collinsella aerofaciens</name>
    <dbReference type="NCBI Taxonomy" id="74426"/>
    <lineage>
        <taxon>Bacteria</taxon>
        <taxon>Bacillati</taxon>
        <taxon>Actinomycetota</taxon>
        <taxon>Coriobacteriia</taxon>
        <taxon>Coriobacteriales</taxon>
        <taxon>Coriobacteriaceae</taxon>
        <taxon>Collinsella</taxon>
    </lineage>
</organism>
<protein>
    <submittedName>
        <fullName evidence="1">Uncharacterized protein</fullName>
    </submittedName>
</protein>
<accession>A0A174JJW1</accession>
<evidence type="ECO:0000313" key="2">
    <source>
        <dbReference type="Proteomes" id="UP000095454"/>
    </source>
</evidence>
<dbReference type="RefSeq" id="WP_055251049.1">
    <property type="nucleotide sequence ID" value="NZ_CABIXX010000008.1"/>
</dbReference>
<gene>
    <name evidence="1" type="ORF">ERS852514_00687</name>
</gene>
<dbReference type="Proteomes" id="UP000095454">
    <property type="component" value="Unassembled WGS sequence"/>
</dbReference>
<sequence>MSGSSVRMYRAMLRTNSAPPKLVVVEAECLSPDERTAFALLSSRVAAVLVPCPAQGELAIQCQAHSCSLNQAAVIATSQRGLPLLLEAGIALALRDAGYENEAAADVVFQPRSSGGLAAAIEYACRLVAY</sequence>
<proteinExistence type="predicted"/>
<dbReference type="EMBL" id="CZAQ01000008">
    <property type="protein sequence ID" value="CUO97430.1"/>
    <property type="molecule type" value="Genomic_DNA"/>
</dbReference>
<dbReference type="AlphaFoldDB" id="A0A174JJW1"/>